<dbReference type="InterPro" id="IPR014001">
    <property type="entry name" value="Helicase_ATP-bd"/>
</dbReference>
<dbReference type="SUPFAM" id="SSF50249">
    <property type="entry name" value="Nucleic acid-binding proteins"/>
    <property type="match status" value="1"/>
</dbReference>
<keyword evidence="6" id="KW-0238">DNA-binding</keyword>
<dbReference type="GO" id="GO:0003677">
    <property type="term" value="F:DNA binding"/>
    <property type="evidence" value="ECO:0007669"/>
    <property type="project" value="UniProtKB-KW"/>
</dbReference>
<dbReference type="InterPro" id="IPR012340">
    <property type="entry name" value="NA-bd_OB-fold"/>
</dbReference>
<dbReference type="SUPFAM" id="SSF52540">
    <property type="entry name" value="P-loop containing nucleoside triphosphate hydrolases"/>
    <property type="match status" value="2"/>
</dbReference>
<keyword evidence="3" id="KW-0378">Hydrolase</keyword>
<dbReference type="InterPro" id="IPR011545">
    <property type="entry name" value="DEAD/DEAH_box_helicase_dom"/>
</dbReference>
<gene>
    <name evidence="10" type="ORF">KC675_01860</name>
</gene>
<evidence type="ECO:0000256" key="4">
    <source>
        <dbReference type="ARBA" id="ARBA00022806"/>
    </source>
</evidence>
<name>A0A955IDV4_9BACT</name>
<evidence type="ECO:0000256" key="1">
    <source>
        <dbReference type="ARBA" id="ARBA00022741"/>
    </source>
</evidence>
<sequence>MHLTDNIISLPGVGYKYGALLSQLGIETVNDLLNYFPTYYKDSSTVGMLSDLDKIQKRTVNATLTQLKNIRLRNGKFIQKGKLSDGEVELNVTWFNQPYLTKTLMPPVELLVSGKLSSKATKPELISPEFEIVKNEDYENIHIGRIVPVYPLTKGVTSKWLRVKIKYLIDNVDLIDDLVDQLPEVIREKYKLLELTDALRKIHFAETSNDITEARRRLGFDELLNIQKKLIENGLKIKTQPAFNIPVNRKSIDFLITKLPFELTESQKTTIKEIHQDIAKPHPMRRLLQGDVGSGKTIVALLGMLPVLEKGHQIVLLAPTGILAQQHFQSISKLLDKKYKVSLITKETYKEIDSKSQLLIGTHAILKHKHELINNLAMVIVDEQHRFGVEQRRELLELRAENKVPHLLQLTATPIPRTVALTLFGDYQVSKIYPPKERKVIRTFLVPEEKREDSYKWIKDVISNSGQAFWIFPAIEESEKIQIKNLEQSYPIIEKLFNDYKTAVIHGKIKAEIKDRKIEEFADAKTQILVSTTVVEVGIDIPGANLIIIESAERFGLAQLHQLRGRVGRKNQDAWCLLYYNENKEEVRNRLEYFAKNTDGIKIAEYDLNRRGPGEVYGIIQSGLPNLKIARFSNLEQLKQVQEASEILYRK</sequence>
<evidence type="ECO:0000256" key="2">
    <source>
        <dbReference type="ARBA" id="ARBA00022763"/>
    </source>
</evidence>
<dbReference type="GO" id="GO:0005524">
    <property type="term" value="F:ATP binding"/>
    <property type="evidence" value="ECO:0007669"/>
    <property type="project" value="UniProtKB-KW"/>
</dbReference>
<dbReference type="InterPro" id="IPR033454">
    <property type="entry name" value="RecG_wedge"/>
</dbReference>
<dbReference type="SMART" id="SM00487">
    <property type="entry name" value="DEXDc"/>
    <property type="match status" value="1"/>
</dbReference>
<dbReference type="PROSITE" id="PS51192">
    <property type="entry name" value="HELICASE_ATP_BIND_1"/>
    <property type="match status" value="1"/>
</dbReference>
<evidence type="ECO:0000259" key="8">
    <source>
        <dbReference type="PROSITE" id="PS51192"/>
    </source>
</evidence>
<feature type="domain" description="Helicase C-terminal" evidence="9">
    <location>
        <begin position="457"/>
        <end position="609"/>
    </location>
</feature>
<dbReference type="Pfam" id="PF00270">
    <property type="entry name" value="DEAD"/>
    <property type="match status" value="1"/>
</dbReference>
<keyword evidence="7" id="KW-0234">DNA repair</keyword>
<comment type="caution">
    <text evidence="10">The sequence shown here is derived from an EMBL/GenBank/DDBJ whole genome shotgun (WGS) entry which is preliminary data.</text>
</comment>
<dbReference type="Gene3D" id="3.40.50.300">
    <property type="entry name" value="P-loop containing nucleotide triphosphate hydrolases"/>
    <property type="match status" value="2"/>
</dbReference>
<evidence type="ECO:0000313" key="10">
    <source>
        <dbReference type="EMBL" id="MCA9379903.1"/>
    </source>
</evidence>
<dbReference type="GO" id="GO:0003678">
    <property type="term" value="F:DNA helicase activity"/>
    <property type="evidence" value="ECO:0007669"/>
    <property type="project" value="TreeGrafter"/>
</dbReference>
<dbReference type="Gene3D" id="2.40.50.140">
    <property type="entry name" value="Nucleic acid-binding proteins"/>
    <property type="match status" value="1"/>
</dbReference>
<evidence type="ECO:0000256" key="5">
    <source>
        <dbReference type="ARBA" id="ARBA00022840"/>
    </source>
</evidence>
<dbReference type="InterPro" id="IPR047112">
    <property type="entry name" value="RecG/Mfd"/>
</dbReference>
<evidence type="ECO:0000313" key="11">
    <source>
        <dbReference type="Proteomes" id="UP000745577"/>
    </source>
</evidence>
<dbReference type="PROSITE" id="PS51194">
    <property type="entry name" value="HELICASE_CTER"/>
    <property type="match status" value="1"/>
</dbReference>
<dbReference type="PANTHER" id="PTHR47964:SF1">
    <property type="entry name" value="ATP-DEPENDENT DNA HELICASE HOMOLOG RECG, CHLOROPLASTIC"/>
    <property type="match status" value="1"/>
</dbReference>
<organism evidence="10 11">
    <name type="scientific">Candidatus Dojkabacteria bacterium</name>
    <dbReference type="NCBI Taxonomy" id="2099670"/>
    <lineage>
        <taxon>Bacteria</taxon>
        <taxon>Candidatus Dojkabacteria</taxon>
    </lineage>
</organism>
<keyword evidence="5" id="KW-0067">ATP-binding</keyword>
<reference evidence="10" key="1">
    <citation type="submission" date="2020-04" db="EMBL/GenBank/DDBJ databases">
        <authorList>
            <person name="Zhang T."/>
        </authorList>
    </citation>
    <scope>NUCLEOTIDE SEQUENCE</scope>
    <source>
        <strain evidence="10">HKST-UBA15</strain>
    </source>
</reference>
<proteinExistence type="predicted"/>
<dbReference type="EMBL" id="JAGQLL010000017">
    <property type="protein sequence ID" value="MCA9379903.1"/>
    <property type="molecule type" value="Genomic_DNA"/>
</dbReference>
<dbReference type="PANTHER" id="PTHR47964">
    <property type="entry name" value="ATP-DEPENDENT DNA HELICASE HOMOLOG RECG, CHLOROPLASTIC"/>
    <property type="match status" value="1"/>
</dbReference>
<dbReference type="InterPro" id="IPR027417">
    <property type="entry name" value="P-loop_NTPase"/>
</dbReference>
<evidence type="ECO:0000256" key="6">
    <source>
        <dbReference type="ARBA" id="ARBA00023125"/>
    </source>
</evidence>
<evidence type="ECO:0000259" key="9">
    <source>
        <dbReference type="PROSITE" id="PS51194"/>
    </source>
</evidence>
<dbReference type="Pfam" id="PF00271">
    <property type="entry name" value="Helicase_C"/>
    <property type="match status" value="1"/>
</dbReference>
<dbReference type="GO" id="GO:0006281">
    <property type="term" value="P:DNA repair"/>
    <property type="evidence" value="ECO:0007669"/>
    <property type="project" value="UniProtKB-KW"/>
</dbReference>
<keyword evidence="2" id="KW-0227">DNA damage</keyword>
<dbReference type="Pfam" id="PF17191">
    <property type="entry name" value="RecG_wedge"/>
    <property type="match status" value="1"/>
</dbReference>
<feature type="domain" description="Helicase ATP-binding" evidence="8">
    <location>
        <begin position="277"/>
        <end position="432"/>
    </location>
</feature>
<dbReference type="SMART" id="SM00490">
    <property type="entry name" value="HELICc"/>
    <property type="match status" value="1"/>
</dbReference>
<dbReference type="InterPro" id="IPR001650">
    <property type="entry name" value="Helicase_C-like"/>
</dbReference>
<evidence type="ECO:0000256" key="7">
    <source>
        <dbReference type="ARBA" id="ARBA00023204"/>
    </source>
</evidence>
<keyword evidence="1" id="KW-0547">Nucleotide-binding</keyword>
<dbReference type="AlphaFoldDB" id="A0A955IDV4"/>
<dbReference type="Proteomes" id="UP000745577">
    <property type="component" value="Unassembled WGS sequence"/>
</dbReference>
<dbReference type="GO" id="GO:0016787">
    <property type="term" value="F:hydrolase activity"/>
    <property type="evidence" value="ECO:0007669"/>
    <property type="project" value="UniProtKB-KW"/>
</dbReference>
<dbReference type="CDD" id="cd04488">
    <property type="entry name" value="RecG_wedge_OBF"/>
    <property type="match status" value="1"/>
</dbReference>
<reference evidence="10" key="2">
    <citation type="journal article" date="2021" name="Microbiome">
        <title>Successional dynamics and alternative stable states in a saline activated sludge microbial community over 9 years.</title>
        <authorList>
            <person name="Wang Y."/>
            <person name="Ye J."/>
            <person name="Ju F."/>
            <person name="Liu L."/>
            <person name="Boyd J.A."/>
            <person name="Deng Y."/>
            <person name="Parks D.H."/>
            <person name="Jiang X."/>
            <person name="Yin X."/>
            <person name="Woodcroft B.J."/>
            <person name="Tyson G.W."/>
            <person name="Hugenholtz P."/>
            <person name="Polz M.F."/>
            <person name="Zhang T."/>
        </authorList>
    </citation>
    <scope>NUCLEOTIDE SEQUENCE</scope>
    <source>
        <strain evidence="10">HKST-UBA15</strain>
    </source>
</reference>
<protein>
    <submittedName>
        <fullName evidence="10">ATP-dependent DNA helicase RecG</fullName>
    </submittedName>
</protein>
<keyword evidence="4 10" id="KW-0347">Helicase</keyword>
<evidence type="ECO:0000256" key="3">
    <source>
        <dbReference type="ARBA" id="ARBA00022801"/>
    </source>
</evidence>
<accession>A0A955IDV4</accession>